<comment type="caution">
    <text evidence="8">The sequence shown here is derived from an EMBL/GenBank/DDBJ whole genome shotgun (WGS) entry which is preliminary data.</text>
</comment>
<dbReference type="SUPFAM" id="SSF51430">
    <property type="entry name" value="NAD(P)-linked oxidoreductase"/>
    <property type="match status" value="1"/>
</dbReference>
<gene>
    <name evidence="8" type="ORF">H9856_05585</name>
</gene>
<proteinExistence type="inferred from homology"/>
<dbReference type="InterPro" id="IPR020471">
    <property type="entry name" value="AKR"/>
</dbReference>
<feature type="binding site" evidence="5">
    <location>
        <position position="112"/>
    </location>
    <ligand>
        <name>substrate</name>
    </ligand>
</feature>
<evidence type="ECO:0000256" key="2">
    <source>
        <dbReference type="ARBA" id="ARBA00022857"/>
    </source>
</evidence>
<dbReference type="PANTHER" id="PTHR43827:SF3">
    <property type="entry name" value="NADP-DEPENDENT OXIDOREDUCTASE DOMAIN-CONTAINING PROTEIN"/>
    <property type="match status" value="1"/>
</dbReference>
<dbReference type="GO" id="GO:0016616">
    <property type="term" value="F:oxidoreductase activity, acting on the CH-OH group of donors, NAD or NADP as acceptor"/>
    <property type="evidence" value="ECO:0007669"/>
    <property type="project" value="UniProtKB-ARBA"/>
</dbReference>
<feature type="active site" description="Proton donor" evidence="4">
    <location>
        <position position="54"/>
    </location>
</feature>
<dbReference type="FunFam" id="3.20.20.100:FF:000002">
    <property type="entry name" value="2,5-diketo-D-gluconic acid reductase A"/>
    <property type="match status" value="1"/>
</dbReference>
<dbReference type="PRINTS" id="PR00069">
    <property type="entry name" value="ALDKETRDTASE"/>
</dbReference>
<feature type="domain" description="NADP-dependent oxidoreductase" evidence="7">
    <location>
        <begin position="27"/>
        <end position="262"/>
    </location>
</feature>
<evidence type="ECO:0000313" key="8">
    <source>
        <dbReference type="EMBL" id="HIX35846.1"/>
    </source>
</evidence>
<evidence type="ECO:0000256" key="4">
    <source>
        <dbReference type="PIRSR" id="PIRSR000097-1"/>
    </source>
</evidence>
<dbReference type="Pfam" id="PF00248">
    <property type="entry name" value="Aldo_ket_red"/>
    <property type="match status" value="1"/>
</dbReference>
<keyword evidence="3" id="KW-0560">Oxidoreductase</keyword>
<feature type="site" description="Lowers pKa of active site Tyr" evidence="6">
    <location>
        <position position="79"/>
    </location>
</feature>
<evidence type="ECO:0000313" key="9">
    <source>
        <dbReference type="Proteomes" id="UP000824231"/>
    </source>
</evidence>
<reference evidence="8" key="2">
    <citation type="submission" date="2021-04" db="EMBL/GenBank/DDBJ databases">
        <authorList>
            <person name="Gilroy R."/>
        </authorList>
    </citation>
    <scope>NUCLEOTIDE SEQUENCE</scope>
    <source>
        <strain evidence="8">ChiSxjej3B15-572</strain>
    </source>
</reference>
<dbReference type="PROSITE" id="PS00798">
    <property type="entry name" value="ALDOKETO_REDUCTASE_1"/>
    <property type="match status" value="1"/>
</dbReference>
<sequence>MTDIRTNYLTLADGHQIPQEGFGVYKLTDPDEFRKAIHNAYESGYRLFDTAQMYGNEAELGSALKELSVPRDDYFVTTKVSEANQGYQTAIDSVKQSLQRLQLDYVDLLLVHWPIHTHFFETWRAFQDMKKQGLTKSIGVSNFGMAHLQLLASQANEMPVLNQLECHPRLSEKPMIKYNQEHNILTQAWAPLGRTTVFDIPELKELAAKHHKSVAQIILRWHFQNGLSFIPKSSHPERIKENADIYDFSLNADEMAVIEGLNHNKRISQEPEMVYEFGKQYPHHFKN</sequence>
<organism evidence="8 9">
    <name type="scientific">Candidatus Limosilactobacillus merdigallinarum</name>
    <dbReference type="NCBI Taxonomy" id="2838652"/>
    <lineage>
        <taxon>Bacteria</taxon>
        <taxon>Bacillati</taxon>
        <taxon>Bacillota</taxon>
        <taxon>Bacilli</taxon>
        <taxon>Lactobacillales</taxon>
        <taxon>Lactobacillaceae</taxon>
        <taxon>Limosilactobacillus</taxon>
    </lineage>
</organism>
<dbReference type="PROSITE" id="PS00062">
    <property type="entry name" value="ALDOKETO_REDUCTASE_2"/>
    <property type="match status" value="1"/>
</dbReference>
<reference evidence="8" key="1">
    <citation type="journal article" date="2021" name="PeerJ">
        <title>Extensive microbial diversity within the chicken gut microbiome revealed by metagenomics and culture.</title>
        <authorList>
            <person name="Gilroy R."/>
            <person name="Ravi A."/>
            <person name="Getino M."/>
            <person name="Pursley I."/>
            <person name="Horton D.L."/>
            <person name="Alikhan N.F."/>
            <person name="Baker D."/>
            <person name="Gharbi K."/>
            <person name="Hall N."/>
            <person name="Watson M."/>
            <person name="Adriaenssens E.M."/>
            <person name="Foster-Nyarko E."/>
            <person name="Jarju S."/>
            <person name="Secka A."/>
            <person name="Antonio M."/>
            <person name="Oren A."/>
            <person name="Chaudhuri R.R."/>
            <person name="La Ragione R."/>
            <person name="Hildebrand F."/>
            <person name="Pallen M.J."/>
        </authorList>
    </citation>
    <scope>NUCLEOTIDE SEQUENCE</scope>
    <source>
        <strain evidence="8">ChiSxjej3B15-572</strain>
    </source>
</reference>
<dbReference type="EMBL" id="DXFH01000022">
    <property type="protein sequence ID" value="HIX35846.1"/>
    <property type="molecule type" value="Genomic_DNA"/>
</dbReference>
<dbReference type="PROSITE" id="PS00063">
    <property type="entry name" value="ALDOKETO_REDUCTASE_3"/>
    <property type="match status" value="1"/>
</dbReference>
<dbReference type="InterPro" id="IPR023210">
    <property type="entry name" value="NADP_OxRdtase_dom"/>
</dbReference>
<evidence type="ECO:0000256" key="5">
    <source>
        <dbReference type="PIRSR" id="PIRSR000097-2"/>
    </source>
</evidence>
<dbReference type="AlphaFoldDB" id="A0A9D1VIV0"/>
<dbReference type="CDD" id="cd19071">
    <property type="entry name" value="AKR_AKR1-5-like"/>
    <property type="match status" value="1"/>
</dbReference>
<dbReference type="InterPro" id="IPR036812">
    <property type="entry name" value="NAD(P)_OxRdtase_dom_sf"/>
</dbReference>
<evidence type="ECO:0000256" key="3">
    <source>
        <dbReference type="ARBA" id="ARBA00023002"/>
    </source>
</evidence>
<dbReference type="Gene3D" id="3.20.20.100">
    <property type="entry name" value="NADP-dependent oxidoreductase domain"/>
    <property type="match status" value="1"/>
</dbReference>
<keyword evidence="2" id="KW-0521">NADP</keyword>
<dbReference type="PANTHER" id="PTHR43827">
    <property type="entry name" value="2,5-DIKETO-D-GLUCONIC ACID REDUCTASE"/>
    <property type="match status" value="1"/>
</dbReference>
<dbReference type="Proteomes" id="UP000824231">
    <property type="component" value="Unassembled WGS sequence"/>
</dbReference>
<accession>A0A9D1VIV0</accession>
<protein>
    <submittedName>
        <fullName evidence="8">Aldo/keto reductase</fullName>
    </submittedName>
</protein>
<evidence type="ECO:0000256" key="1">
    <source>
        <dbReference type="ARBA" id="ARBA00007905"/>
    </source>
</evidence>
<name>A0A9D1VIV0_9LACO</name>
<evidence type="ECO:0000259" key="7">
    <source>
        <dbReference type="Pfam" id="PF00248"/>
    </source>
</evidence>
<evidence type="ECO:0000256" key="6">
    <source>
        <dbReference type="PIRSR" id="PIRSR000097-3"/>
    </source>
</evidence>
<comment type="similarity">
    <text evidence="1">Belongs to the aldo/keto reductase family.</text>
</comment>
<dbReference type="PIRSF" id="PIRSF000097">
    <property type="entry name" value="AKR"/>
    <property type="match status" value="1"/>
</dbReference>
<dbReference type="InterPro" id="IPR018170">
    <property type="entry name" value="Aldo/ket_reductase_CS"/>
</dbReference>